<name>A0ABP0JIA7_9DINO</name>
<comment type="caution">
    <text evidence="2">The sequence shown here is derived from an EMBL/GenBank/DDBJ whole genome shotgun (WGS) entry which is preliminary data.</text>
</comment>
<dbReference type="EMBL" id="CAXAMN010005557">
    <property type="protein sequence ID" value="CAK9014158.1"/>
    <property type="molecule type" value="Genomic_DNA"/>
</dbReference>
<protein>
    <submittedName>
        <fullName evidence="2">Uncharacterized protein</fullName>
    </submittedName>
</protein>
<evidence type="ECO:0000313" key="3">
    <source>
        <dbReference type="Proteomes" id="UP001642484"/>
    </source>
</evidence>
<dbReference type="Proteomes" id="UP001642484">
    <property type="component" value="Unassembled WGS sequence"/>
</dbReference>
<accession>A0ABP0JIA7</accession>
<evidence type="ECO:0000313" key="2">
    <source>
        <dbReference type="EMBL" id="CAK9014158.1"/>
    </source>
</evidence>
<feature type="chain" id="PRO_5046334983" evidence="1">
    <location>
        <begin position="19"/>
        <end position="95"/>
    </location>
</feature>
<sequence length="95" mass="10222">MAPSRALLLCLLLQTSSAAQLDATLQRKKGSETYLIRSADPPPKLETVNVNYSMAPPPVAVDQTVAVPPVADGNPYSTPVWQTSVALRNCRRCLS</sequence>
<feature type="signal peptide" evidence="1">
    <location>
        <begin position="1"/>
        <end position="18"/>
    </location>
</feature>
<evidence type="ECO:0000256" key="1">
    <source>
        <dbReference type="SAM" id="SignalP"/>
    </source>
</evidence>
<organism evidence="2 3">
    <name type="scientific">Durusdinium trenchii</name>
    <dbReference type="NCBI Taxonomy" id="1381693"/>
    <lineage>
        <taxon>Eukaryota</taxon>
        <taxon>Sar</taxon>
        <taxon>Alveolata</taxon>
        <taxon>Dinophyceae</taxon>
        <taxon>Suessiales</taxon>
        <taxon>Symbiodiniaceae</taxon>
        <taxon>Durusdinium</taxon>
    </lineage>
</organism>
<keyword evidence="1" id="KW-0732">Signal</keyword>
<reference evidence="2 3" key="1">
    <citation type="submission" date="2024-02" db="EMBL/GenBank/DDBJ databases">
        <authorList>
            <person name="Chen Y."/>
            <person name="Shah S."/>
            <person name="Dougan E. K."/>
            <person name="Thang M."/>
            <person name="Chan C."/>
        </authorList>
    </citation>
    <scope>NUCLEOTIDE SEQUENCE [LARGE SCALE GENOMIC DNA]</scope>
</reference>
<gene>
    <name evidence="2" type="ORF">CCMP2556_LOCUS11553</name>
</gene>
<proteinExistence type="predicted"/>
<keyword evidence="3" id="KW-1185">Reference proteome</keyword>